<feature type="non-terminal residue" evidence="2">
    <location>
        <position position="68"/>
    </location>
</feature>
<dbReference type="Pfam" id="PF00172">
    <property type="entry name" value="Zn_clus"/>
    <property type="match status" value="1"/>
</dbReference>
<evidence type="ECO:0000259" key="1">
    <source>
        <dbReference type="PROSITE" id="PS50048"/>
    </source>
</evidence>
<dbReference type="PROSITE" id="PS00463">
    <property type="entry name" value="ZN2_CY6_FUNGAL_1"/>
    <property type="match status" value="1"/>
</dbReference>
<dbReference type="GO" id="GO:0000981">
    <property type="term" value="F:DNA-binding transcription factor activity, RNA polymerase II-specific"/>
    <property type="evidence" value="ECO:0007669"/>
    <property type="project" value="InterPro"/>
</dbReference>
<dbReference type="EMBL" id="KV722447">
    <property type="protein sequence ID" value="OCH88650.1"/>
    <property type="molecule type" value="Genomic_DNA"/>
</dbReference>
<dbReference type="OrthoDB" id="39175at2759"/>
<dbReference type="Gene3D" id="4.10.240.10">
    <property type="entry name" value="Zn(2)-C6 fungal-type DNA-binding domain"/>
    <property type="match status" value="1"/>
</dbReference>
<organism evidence="2 3">
    <name type="scientific">Obba rivulosa</name>
    <dbReference type="NCBI Taxonomy" id="1052685"/>
    <lineage>
        <taxon>Eukaryota</taxon>
        <taxon>Fungi</taxon>
        <taxon>Dikarya</taxon>
        <taxon>Basidiomycota</taxon>
        <taxon>Agaricomycotina</taxon>
        <taxon>Agaricomycetes</taxon>
        <taxon>Polyporales</taxon>
        <taxon>Gelatoporiaceae</taxon>
        <taxon>Obba</taxon>
    </lineage>
</organism>
<dbReference type="SUPFAM" id="SSF57701">
    <property type="entry name" value="Zn2/Cys6 DNA-binding domain"/>
    <property type="match status" value="1"/>
</dbReference>
<dbReference type="SMART" id="SM00066">
    <property type="entry name" value="GAL4"/>
    <property type="match status" value="1"/>
</dbReference>
<reference evidence="2 3" key="1">
    <citation type="submission" date="2016-07" db="EMBL/GenBank/DDBJ databases">
        <title>Draft genome of the white-rot fungus Obba rivulosa 3A-2.</title>
        <authorList>
            <consortium name="DOE Joint Genome Institute"/>
            <person name="Miettinen O."/>
            <person name="Riley R."/>
            <person name="Acob R."/>
            <person name="Barry K."/>
            <person name="Cullen D."/>
            <person name="De Vries R."/>
            <person name="Hainaut M."/>
            <person name="Hatakka A."/>
            <person name="Henrissat B."/>
            <person name="Hilden K."/>
            <person name="Kuo R."/>
            <person name="Labutti K."/>
            <person name="Lipzen A."/>
            <person name="Makela M.R."/>
            <person name="Sandor L."/>
            <person name="Spatafora J.W."/>
            <person name="Grigoriev I.V."/>
            <person name="Hibbett D.S."/>
        </authorList>
    </citation>
    <scope>NUCLEOTIDE SEQUENCE [LARGE SCALE GENOMIC DNA]</scope>
    <source>
        <strain evidence="2 3">3A-2</strain>
    </source>
</reference>
<accession>A0A8E2B018</accession>
<proteinExistence type="predicted"/>
<name>A0A8E2B018_9APHY</name>
<dbReference type="GO" id="GO:0008270">
    <property type="term" value="F:zinc ion binding"/>
    <property type="evidence" value="ECO:0007669"/>
    <property type="project" value="InterPro"/>
</dbReference>
<evidence type="ECO:0000313" key="3">
    <source>
        <dbReference type="Proteomes" id="UP000250043"/>
    </source>
</evidence>
<dbReference type="PROSITE" id="PS50048">
    <property type="entry name" value="ZN2_CY6_FUNGAL_2"/>
    <property type="match status" value="1"/>
</dbReference>
<dbReference type="Proteomes" id="UP000250043">
    <property type="component" value="Unassembled WGS sequence"/>
</dbReference>
<feature type="non-terminal residue" evidence="2">
    <location>
        <position position="1"/>
    </location>
</feature>
<protein>
    <recommendedName>
        <fullName evidence="1">Zn(2)-C6 fungal-type domain-containing protein</fullName>
    </recommendedName>
</protein>
<dbReference type="InterPro" id="IPR036864">
    <property type="entry name" value="Zn2-C6_fun-type_DNA-bd_sf"/>
</dbReference>
<gene>
    <name evidence="2" type="ORF">OBBRIDRAFT_695673</name>
</gene>
<sequence>LPPPQRNALLIEDQPKRPLTLACHFCRRRKIACVSPPPGSKDRTCGQCAKRGQECTYPTESRRGIRQK</sequence>
<keyword evidence="3" id="KW-1185">Reference proteome</keyword>
<dbReference type="InterPro" id="IPR001138">
    <property type="entry name" value="Zn2Cys6_DnaBD"/>
</dbReference>
<evidence type="ECO:0000313" key="2">
    <source>
        <dbReference type="EMBL" id="OCH88650.1"/>
    </source>
</evidence>
<dbReference type="AlphaFoldDB" id="A0A8E2B018"/>
<feature type="domain" description="Zn(2)-C6 fungal-type" evidence="1">
    <location>
        <begin position="22"/>
        <end position="57"/>
    </location>
</feature>